<organism evidence="2 3">
    <name type="scientific">Lapidilactobacillus achengensis</name>
    <dbReference type="NCBI Taxonomy" id="2486000"/>
    <lineage>
        <taxon>Bacteria</taxon>
        <taxon>Bacillati</taxon>
        <taxon>Bacillota</taxon>
        <taxon>Bacilli</taxon>
        <taxon>Lactobacillales</taxon>
        <taxon>Lactobacillaceae</taxon>
        <taxon>Lapidilactobacillus</taxon>
    </lineage>
</organism>
<gene>
    <name evidence="2" type="ORF">ACFQHW_04135</name>
</gene>
<accession>A0ABW1UM37</accession>
<keyword evidence="3" id="KW-1185">Reference proteome</keyword>
<reference evidence="3" key="1">
    <citation type="journal article" date="2019" name="Int. J. Syst. Evol. Microbiol.">
        <title>The Global Catalogue of Microorganisms (GCM) 10K type strain sequencing project: providing services to taxonomists for standard genome sequencing and annotation.</title>
        <authorList>
            <consortium name="The Broad Institute Genomics Platform"/>
            <consortium name="The Broad Institute Genome Sequencing Center for Infectious Disease"/>
            <person name="Wu L."/>
            <person name="Ma J."/>
        </authorList>
    </citation>
    <scope>NUCLEOTIDE SEQUENCE [LARGE SCALE GENOMIC DNA]</scope>
    <source>
        <strain evidence="3">CCM 8897</strain>
    </source>
</reference>
<dbReference type="RefSeq" id="WP_125601641.1">
    <property type="nucleotide sequence ID" value="NZ_JBHSSM010000014.1"/>
</dbReference>
<evidence type="ECO:0000313" key="2">
    <source>
        <dbReference type="EMBL" id="MFC6314756.1"/>
    </source>
</evidence>
<dbReference type="EMBL" id="JBHSSM010000014">
    <property type="protein sequence ID" value="MFC6314756.1"/>
    <property type="molecule type" value="Genomic_DNA"/>
</dbReference>
<evidence type="ECO:0000313" key="3">
    <source>
        <dbReference type="Proteomes" id="UP001596310"/>
    </source>
</evidence>
<keyword evidence="1" id="KW-1133">Transmembrane helix</keyword>
<keyword evidence="1" id="KW-0472">Membrane</keyword>
<evidence type="ECO:0000256" key="1">
    <source>
        <dbReference type="SAM" id="Phobius"/>
    </source>
</evidence>
<feature type="transmembrane region" description="Helical" evidence="1">
    <location>
        <begin position="40"/>
        <end position="57"/>
    </location>
</feature>
<feature type="transmembrane region" description="Helical" evidence="1">
    <location>
        <begin position="12"/>
        <end position="34"/>
    </location>
</feature>
<proteinExistence type="predicted"/>
<sequence>MTFFKEFWTKKQIIDLALTLGGLLLINWLLTLFTTIPFKWWLAVAITLGGFLGKYLMTARTNRKQARG</sequence>
<name>A0ABW1UM37_9LACO</name>
<protein>
    <submittedName>
        <fullName evidence="2">Uncharacterized protein</fullName>
    </submittedName>
</protein>
<dbReference type="Proteomes" id="UP001596310">
    <property type="component" value="Unassembled WGS sequence"/>
</dbReference>
<keyword evidence="1" id="KW-0812">Transmembrane</keyword>
<comment type="caution">
    <text evidence="2">The sequence shown here is derived from an EMBL/GenBank/DDBJ whole genome shotgun (WGS) entry which is preliminary data.</text>
</comment>